<evidence type="ECO:0000256" key="1">
    <source>
        <dbReference type="ARBA" id="ARBA00000085"/>
    </source>
</evidence>
<dbReference type="InterPro" id="IPR013767">
    <property type="entry name" value="PAS_fold"/>
</dbReference>
<dbReference type="CDD" id="cd00130">
    <property type="entry name" value="PAS"/>
    <property type="match status" value="1"/>
</dbReference>
<dbReference type="PRINTS" id="PR00344">
    <property type="entry name" value="BCTRLSENSOR"/>
</dbReference>
<keyword evidence="7" id="KW-0067">ATP-binding</keyword>
<dbReference type="KEGG" id="scd:Spica_0803"/>
<dbReference type="InterPro" id="IPR011006">
    <property type="entry name" value="CheY-like_superfamily"/>
</dbReference>
<dbReference type="PROSITE" id="PS50113">
    <property type="entry name" value="PAC"/>
    <property type="match status" value="1"/>
</dbReference>
<dbReference type="RefSeq" id="WP_013968268.1">
    <property type="nucleotide sequence ID" value="NC_015732.1"/>
</dbReference>
<keyword evidence="10" id="KW-0175">Coiled coil</keyword>
<dbReference type="SMART" id="SM00448">
    <property type="entry name" value="REC"/>
    <property type="match status" value="2"/>
</dbReference>
<reference evidence="15" key="1">
    <citation type="journal article" date="2013" name="Stand. Genomic Sci.">
        <title>Genome sequence of the thermophilic fresh-water bacterium Spirochaeta caldaria type strain (H1(T)), reclassification of Spirochaeta caldaria, Spirochaeta stenostrepta, and Spirochaeta zuelzerae in the genus Treponema as Treponema caldaria comb. nov., Treponema stenostrepta comb. nov., and Treponema zuelzerae comb. nov., and emendation of the genus Treponema.</title>
        <authorList>
            <person name="Abt B."/>
            <person name="Goker M."/>
            <person name="Scheuner C."/>
            <person name="Han C."/>
            <person name="Lu M."/>
            <person name="Misra M."/>
            <person name="Lapidus A."/>
            <person name="Nolan M."/>
            <person name="Lucas S."/>
            <person name="Hammon N."/>
            <person name="Deshpande S."/>
            <person name="Cheng J.F."/>
            <person name="Tapia R."/>
            <person name="Goodwin L.A."/>
            <person name="Pitluck S."/>
            <person name="Liolios K."/>
            <person name="Pagani I."/>
            <person name="Ivanova N."/>
            <person name="Mavromatis K."/>
            <person name="Mikhailova N."/>
            <person name="Huntemann M."/>
            <person name="Pati A."/>
            <person name="Chen A."/>
            <person name="Palaniappan K."/>
            <person name="Land M."/>
            <person name="Hauser L."/>
            <person name="Jeffries C.D."/>
            <person name="Rohde M."/>
            <person name="Spring S."/>
            <person name="Gronow S."/>
            <person name="Detter J.C."/>
            <person name="Bristow J."/>
            <person name="Eisen J.A."/>
            <person name="Markowitz V."/>
            <person name="Hugenholtz P."/>
            <person name="Kyrpides N.C."/>
            <person name="Woyke T."/>
            <person name="Klenk H.P."/>
        </authorList>
    </citation>
    <scope>NUCLEOTIDE SEQUENCE</scope>
    <source>
        <strain evidence="15">ATCC 51460 / DSM 7334 / H1</strain>
    </source>
</reference>
<dbReference type="Pfam" id="PF00989">
    <property type="entry name" value="PAS"/>
    <property type="match status" value="1"/>
</dbReference>
<dbReference type="GO" id="GO:0006355">
    <property type="term" value="P:regulation of DNA-templated transcription"/>
    <property type="evidence" value="ECO:0007669"/>
    <property type="project" value="InterPro"/>
</dbReference>
<evidence type="ECO:0000256" key="8">
    <source>
        <dbReference type="ARBA" id="ARBA00023012"/>
    </source>
</evidence>
<dbReference type="Pfam" id="PF02518">
    <property type="entry name" value="HATPase_c"/>
    <property type="match status" value="1"/>
</dbReference>
<comment type="catalytic activity">
    <reaction evidence="1">
        <text>ATP + protein L-histidine = ADP + protein N-phospho-L-histidine.</text>
        <dbReference type="EC" id="2.7.13.3"/>
    </reaction>
</comment>
<dbReference type="GO" id="GO:0005524">
    <property type="term" value="F:ATP binding"/>
    <property type="evidence" value="ECO:0007669"/>
    <property type="project" value="UniProtKB-KW"/>
</dbReference>
<dbReference type="CDD" id="cd17534">
    <property type="entry name" value="REC_DC-like"/>
    <property type="match status" value="1"/>
</dbReference>
<dbReference type="eggNOG" id="COG4191">
    <property type="taxonomic scope" value="Bacteria"/>
</dbReference>
<keyword evidence="6 14" id="KW-0418">Kinase</keyword>
<dbReference type="AlphaFoldDB" id="F8F093"/>
<dbReference type="Proteomes" id="UP000000503">
    <property type="component" value="Chromosome"/>
</dbReference>
<evidence type="ECO:0000259" key="12">
    <source>
        <dbReference type="PROSITE" id="PS50110"/>
    </source>
</evidence>
<dbReference type="SUPFAM" id="SSF52172">
    <property type="entry name" value="CheY-like"/>
    <property type="match status" value="2"/>
</dbReference>
<feature type="domain" description="Histidine kinase" evidence="11">
    <location>
        <begin position="267"/>
        <end position="488"/>
    </location>
</feature>
<evidence type="ECO:0000256" key="10">
    <source>
        <dbReference type="SAM" id="Coils"/>
    </source>
</evidence>
<dbReference type="CDD" id="cd00082">
    <property type="entry name" value="HisKA"/>
    <property type="match status" value="1"/>
</dbReference>
<sequence>MPKIIICEDENIVALDIKRHLERFGYEIFGIYDNAEEAISVIATSKPDLVLMDIQLAGSMDGLEASTIIFQKYNIPVIMLTAYADDITLSRAKDGLPFGYIIKPFEDRELKTAIEIALFRHEMDGKLRKSEERYRTLFEKAPTANFTADEKGTITDCNTTFISLLAIKEKKQVIGQPIFSWFVNSDTGNRLWQSFLHHTHSVAQDWELNKSDGTRIFVLATLSTLPKTDNNAVEIQGYLLDNTERRDLENQLRQVQKMEAIGRLAGGIAHDFNNIITAIMGYANLLREDIQDNPDLQEEVDGILSATQRAVNLTRQLLSFSRKQAIEAKVVNVHEILKELEKMIQRLVNENIKVSMVLNADTPFISIDPGQFEQTIVNLVVNARDAIMGNGSIIIQTKSVICDNSCHQHGLKQGKWLQIIVKDTGCGIAPEDLQHIFEPFFTTKDKDKGTGLGLSTVYAIINRSGGQIAVESAPGEGTTFFIYLPEVENIVVQQPDIPQTIEQKRRSGTIIVAEDDAYIRGLICRLLEKSGYRVLESENTEEAIRLASGESDFMLLTDIVMPHMNGYELASRLGEKKTDLRVLFMSGYQDRSFIVPEKALPAKNLFLEKPFSHEALLGAS</sequence>
<dbReference type="EMBL" id="CP002868">
    <property type="protein sequence ID" value="AEJ18957.1"/>
    <property type="molecule type" value="Genomic_DNA"/>
</dbReference>
<keyword evidence="8" id="KW-0902">Two-component regulatory system</keyword>
<dbReference type="Pfam" id="PF00072">
    <property type="entry name" value="Response_reg"/>
    <property type="match status" value="2"/>
</dbReference>
<evidence type="ECO:0000256" key="3">
    <source>
        <dbReference type="ARBA" id="ARBA00022553"/>
    </source>
</evidence>
<keyword evidence="15" id="KW-1185">Reference proteome</keyword>
<dbReference type="Gene3D" id="3.30.565.10">
    <property type="entry name" value="Histidine kinase-like ATPase, C-terminal domain"/>
    <property type="match status" value="1"/>
</dbReference>
<dbReference type="SUPFAM" id="SSF55874">
    <property type="entry name" value="ATPase domain of HSP90 chaperone/DNA topoisomerase II/histidine kinase"/>
    <property type="match status" value="1"/>
</dbReference>
<dbReference type="InterPro" id="IPR000014">
    <property type="entry name" value="PAS"/>
</dbReference>
<dbReference type="HOGENOM" id="CLU_000445_114_51_12"/>
<dbReference type="NCBIfam" id="TIGR00229">
    <property type="entry name" value="sensory_box"/>
    <property type="match status" value="1"/>
</dbReference>
<dbReference type="PANTHER" id="PTHR43065:SF42">
    <property type="entry name" value="TWO-COMPONENT SENSOR PPRA"/>
    <property type="match status" value="1"/>
</dbReference>
<dbReference type="GO" id="GO:0000155">
    <property type="term" value="F:phosphorelay sensor kinase activity"/>
    <property type="evidence" value="ECO:0007669"/>
    <property type="project" value="InterPro"/>
</dbReference>
<proteinExistence type="predicted"/>
<dbReference type="eggNOG" id="COG0784">
    <property type="taxonomic scope" value="Bacteria"/>
</dbReference>
<dbReference type="EC" id="2.7.13.3" evidence="2"/>
<evidence type="ECO:0000259" key="11">
    <source>
        <dbReference type="PROSITE" id="PS50109"/>
    </source>
</evidence>
<dbReference type="OrthoDB" id="6192248at2"/>
<dbReference type="SMART" id="SM00388">
    <property type="entry name" value="HisKA"/>
    <property type="match status" value="1"/>
</dbReference>
<feature type="domain" description="Response regulatory" evidence="12">
    <location>
        <begin position="509"/>
        <end position="620"/>
    </location>
</feature>
<evidence type="ECO:0000259" key="13">
    <source>
        <dbReference type="PROSITE" id="PS50113"/>
    </source>
</evidence>
<protein>
    <recommendedName>
        <fullName evidence="2">histidine kinase</fullName>
        <ecNumber evidence="2">2.7.13.3</ecNumber>
    </recommendedName>
</protein>
<dbReference type="InterPro" id="IPR004358">
    <property type="entry name" value="Sig_transdc_His_kin-like_C"/>
</dbReference>
<keyword evidence="5" id="KW-0547">Nucleotide-binding</keyword>
<organism evidence="14 15">
    <name type="scientific">Gracilinema caldarium (strain ATCC 51460 / DSM 7334 / H1)</name>
    <name type="common">Treponema caldarium</name>
    <dbReference type="NCBI Taxonomy" id="744872"/>
    <lineage>
        <taxon>Bacteria</taxon>
        <taxon>Pseudomonadati</taxon>
        <taxon>Spirochaetota</taxon>
        <taxon>Spirochaetia</taxon>
        <taxon>Spirochaetales</taxon>
        <taxon>Breznakiellaceae</taxon>
        <taxon>Gracilinema</taxon>
    </lineage>
</organism>
<dbReference type="SMART" id="SM00091">
    <property type="entry name" value="PAS"/>
    <property type="match status" value="1"/>
</dbReference>
<dbReference type="Gene3D" id="3.30.450.20">
    <property type="entry name" value="PAS domain"/>
    <property type="match status" value="1"/>
</dbReference>
<dbReference type="InterPro" id="IPR036890">
    <property type="entry name" value="HATPase_C_sf"/>
</dbReference>
<evidence type="ECO:0000256" key="7">
    <source>
        <dbReference type="ARBA" id="ARBA00022840"/>
    </source>
</evidence>
<dbReference type="Gene3D" id="3.40.50.2300">
    <property type="match status" value="2"/>
</dbReference>
<dbReference type="PROSITE" id="PS50110">
    <property type="entry name" value="RESPONSE_REGULATORY"/>
    <property type="match status" value="2"/>
</dbReference>
<dbReference type="Pfam" id="PF00512">
    <property type="entry name" value="HisKA"/>
    <property type="match status" value="1"/>
</dbReference>
<dbReference type="SUPFAM" id="SSF55785">
    <property type="entry name" value="PYP-like sensor domain (PAS domain)"/>
    <property type="match status" value="1"/>
</dbReference>
<evidence type="ECO:0000256" key="9">
    <source>
        <dbReference type="PROSITE-ProRule" id="PRU00169"/>
    </source>
</evidence>
<name>F8F093_GRAC1</name>
<evidence type="ECO:0000313" key="14">
    <source>
        <dbReference type="EMBL" id="AEJ18957.1"/>
    </source>
</evidence>
<dbReference type="STRING" id="744872.Spica_0803"/>
<dbReference type="InterPro" id="IPR036097">
    <property type="entry name" value="HisK_dim/P_sf"/>
</dbReference>
<evidence type="ECO:0000256" key="4">
    <source>
        <dbReference type="ARBA" id="ARBA00022679"/>
    </source>
</evidence>
<dbReference type="SUPFAM" id="SSF47384">
    <property type="entry name" value="Homodimeric domain of signal transducing histidine kinase"/>
    <property type="match status" value="1"/>
</dbReference>
<keyword evidence="4" id="KW-0808">Transferase</keyword>
<dbReference type="InterPro" id="IPR003594">
    <property type="entry name" value="HATPase_dom"/>
</dbReference>
<dbReference type="PROSITE" id="PS50109">
    <property type="entry name" value="HIS_KIN"/>
    <property type="match status" value="1"/>
</dbReference>
<feature type="coiled-coil region" evidence="10">
    <location>
        <begin position="323"/>
        <end position="350"/>
    </location>
</feature>
<feature type="domain" description="PAC" evidence="13">
    <location>
        <begin position="202"/>
        <end position="254"/>
    </location>
</feature>
<dbReference type="InterPro" id="IPR035965">
    <property type="entry name" value="PAS-like_dom_sf"/>
</dbReference>
<evidence type="ECO:0000256" key="6">
    <source>
        <dbReference type="ARBA" id="ARBA00022777"/>
    </source>
</evidence>
<dbReference type="InterPro" id="IPR000700">
    <property type="entry name" value="PAS-assoc_C"/>
</dbReference>
<gene>
    <name evidence="14" type="ordered locus">Spica_0803</name>
</gene>
<dbReference type="SMART" id="SM00387">
    <property type="entry name" value="HATPase_c"/>
    <property type="match status" value="1"/>
</dbReference>
<keyword evidence="3 9" id="KW-0597">Phosphoprotein</keyword>
<accession>F8F093</accession>
<feature type="domain" description="Response regulatory" evidence="12">
    <location>
        <begin position="3"/>
        <end position="118"/>
    </location>
</feature>
<evidence type="ECO:0000313" key="15">
    <source>
        <dbReference type="Proteomes" id="UP000000503"/>
    </source>
</evidence>
<dbReference type="InterPro" id="IPR003661">
    <property type="entry name" value="HisK_dim/P_dom"/>
</dbReference>
<evidence type="ECO:0000256" key="2">
    <source>
        <dbReference type="ARBA" id="ARBA00012438"/>
    </source>
</evidence>
<dbReference type="Gene3D" id="1.10.287.130">
    <property type="match status" value="1"/>
</dbReference>
<feature type="modified residue" description="4-aspartylphosphate" evidence="9">
    <location>
        <position position="558"/>
    </location>
</feature>
<dbReference type="InterPro" id="IPR005467">
    <property type="entry name" value="His_kinase_dom"/>
</dbReference>
<feature type="modified residue" description="4-aspartylphosphate" evidence="9">
    <location>
        <position position="53"/>
    </location>
</feature>
<evidence type="ECO:0000256" key="5">
    <source>
        <dbReference type="ARBA" id="ARBA00022741"/>
    </source>
</evidence>
<dbReference type="PANTHER" id="PTHR43065">
    <property type="entry name" value="SENSOR HISTIDINE KINASE"/>
    <property type="match status" value="1"/>
</dbReference>
<dbReference type="InterPro" id="IPR001789">
    <property type="entry name" value="Sig_transdc_resp-reg_receiver"/>
</dbReference>